<dbReference type="Proteomes" id="UP000654108">
    <property type="component" value="Unassembled WGS sequence"/>
</dbReference>
<keyword evidence="1" id="KW-1133">Transmembrane helix</keyword>
<evidence type="ECO:0000313" key="3">
    <source>
        <dbReference type="Proteomes" id="UP000654108"/>
    </source>
</evidence>
<keyword evidence="3" id="KW-1185">Reference proteome</keyword>
<evidence type="ECO:0000256" key="1">
    <source>
        <dbReference type="SAM" id="Phobius"/>
    </source>
</evidence>
<sequence>MRALPIRRFLRNESGATAVEYGLLAGLIAVALIASFIALGNTTQGLLAAGGAANVMTDQAATIP</sequence>
<keyword evidence="1" id="KW-0472">Membrane</keyword>
<dbReference type="Pfam" id="PF04964">
    <property type="entry name" value="Flp_Fap"/>
    <property type="match status" value="1"/>
</dbReference>
<name>A0A927FZQ3_9HYPH</name>
<reference evidence="2" key="1">
    <citation type="submission" date="2020-09" db="EMBL/GenBank/DDBJ databases">
        <title>Genome seq and assembly of Devosia sp.</title>
        <authorList>
            <person name="Chhetri G."/>
        </authorList>
    </citation>
    <scope>NUCLEOTIDE SEQUENCE</scope>
    <source>
        <strain evidence="2">PTR5</strain>
    </source>
</reference>
<keyword evidence="1" id="KW-0812">Transmembrane</keyword>
<accession>A0A927FZQ3</accession>
<comment type="caution">
    <text evidence="2">The sequence shown here is derived from an EMBL/GenBank/DDBJ whole genome shotgun (WGS) entry which is preliminary data.</text>
</comment>
<dbReference type="EMBL" id="JACYFU010000005">
    <property type="protein sequence ID" value="MBD8067056.1"/>
    <property type="molecule type" value="Genomic_DNA"/>
</dbReference>
<dbReference type="InterPro" id="IPR007047">
    <property type="entry name" value="Flp_Fap"/>
</dbReference>
<dbReference type="AlphaFoldDB" id="A0A927FZQ3"/>
<proteinExistence type="predicted"/>
<feature type="transmembrane region" description="Helical" evidence="1">
    <location>
        <begin position="21"/>
        <end position="39"/>
    </location>
</feature>
<gene>
    <name evidence="2" type="ORF">IC608_16420</name>
</gene>
<dbReference type="RefSeq" id="WP_191777803.1">
    <property type="nucleotide sequence ID" value="NZ_JACYFU010000005.1"/>
</dbReference>
<evidence type="ECO:0000313" key="2">
    <source>
        <dbReference type="EMBL" id="MBD8067056.1"/>
    </source>
</evidence>
<protein>
    <submittedName>
        <fullName evidence="2">Flp family type IVb pilin</fullName>
    </submittedName>
</protein>
<organism evidence="2 3">
    <name type="scientific">Devosia oryzisoli</name>
    <dbReference type="NCBI Taxonomy" id="2774138"/>
    <lineage>
        <taxon>Bacteria</taxon>
        <taxon>Pseudomonadati</taxon>
        <taxon>Pseudomonadota</taxon>
        <taxon>Alphaproteobacteria</taxon>
        <taxon>Hyphomicrobiales</taxon>
        <taxon>Devosiaceae</taxon>
        <taxon>Devosia</taxon>
    </lineage>
</organism>